<comment type="caution">
    <text evidence="3">The sequence shown here is derived from an EMBL/GenBank/DDBJ whole genome shotgun (WGS) entry which is preliminary data.</text>
</comment>
<keyword evidence="2" id="KW-0472">Membrane</keyword>
<evidence type="ECO:0000256" key="1">
    <source>
        <dbReference type="SAM" id="MobiDB-lite"/>
    </source>
</evidence>
<reference evidence="3 4" key="1">
    <citation type="submission" date="2024-02" db="EMBL/GenBank/DDBJ databases">
        <authorList>
            <person name="Daric V."/>
            <person name="Darras S."/>
        </authorList>
    </citation>
    <scope>NUCLEOTIDE SEQUENCE [LARGE SCALE GENOMIC DNA]</scope>
</reference>
<protein>
    <submittedName>
        <fullName evidence="3">Uncharacterized protein</fullName>
    </submittedName>
</protein>
<evidence type="ECO:0000313" key="3">
    <source>
        <dbReference type="EMBL" id="CAK8683713.1"/>
    </source>
</evidence>
<evidence type="ECO:0000313" key="4">
    <source>
        <dbReference type="Proteomes" id="UP001642483"/>
    </source>
</evidence>
<gene>
    <name evidence="3" type="ORF">CVLEPA_LOCUS14755</name>
</gene>
<feature type="transmembrane region" description="Helical" evidence="2">
    <location>
        <begin position="33"/>
        <end position="62"/>
    </location>
</feature>
<dbReference type="Proteomes" id="UP001642483">
    <property type="component" value="Unassembled WGS sequence"/>
</dbReference>
<name>A0ABP0FWM6_CLALP</name>
<sequence length="444" mass="48588">MTFSGFGDADVMPTAANLDDTTNLATNALLDNSLLLCIILGVCCLIFIVLLCMVILVFCIKFCRKSKKGLRRCEQTQCFSKSTSTTGLSSTLVDSNANENLGLQVVLQKNGSSKTLLEHEKVDSKWNSDKEDVAINKAKTLLVTSTPAVKSGGGSSGTLVLSPQSIISGSAIAQPNSVTKPEELCLKTLKTLHNTQHCDLKLGTSSYYVTSPLSSDGTHWVTTHDTVSSLAKLPISSNYMYGTADSNLLDPYLCAENLQADFDALAEVDINNEEDHKNQDERSFPVSIASSQSLVSPDGVTSSLPLDAYGHPRAWFVPLDEIYHEPLRHSFIDVSNEQDPLLHCQEHNHPGKTKLIKSSQLDRNADEQILSDGSPESDSVFRDKSLQSKDWRDSGIPTSRSNLRRSNSSEIDGRKLSLWEQREDRPVVFLDPSVRVPVSPVGED</sequence>
<feature type="compositionally biased region" description="Basic and acidic residues" evidence="1">
    <location>
        <begin position="379"/>
        <end position="393"/>
    </location>
</feature>
<dbReference type="EMBL" id="CAWYQH010000097">
    <property type="protein sequence ID" value="CAK8683713.1"/>
    <property type="molecule type" value="Genomic_DNA"/>
</dbReference>
<feature type="region of interest" description="Disordered" evidence="1">
    <location>
        <begin position="369"/>
        <end position="411"/>
    </location>
</feature>
<feature type="compositionally biased region" description="Low complexity" evidence="1">
    <location>
        <begin position="399"/>
        <end position="409"/>
    </location>
</feature>
<keyword evidence="4" id="KW-1185">Reference proteome</keyword>
<keyword evidence="2" id="KW-0812">Transmembrane</keyword>
<proteinExistence type="predicted"/>
<accession>A0ABP0FWM6</accession>
<evidence type="ECO:0000256" key="2">
    <source>
        <dbReference type="SAM" id="Phobius"/>
    </source>
</evidence>
<keyword evidence="2" id="KW-1133">Transmembrane helix</keyword>
<organism evidence="3 4">
    <name type="scientific">Clavelina lepadiformis</name>
    <name type="common">Light-bulb sea squirt</name>
    <name type="synonym">Ascidia lepadiformis</name>
    <dbReference type="NCBI Taxonomy" id="159417"/>
    <lineage>
        <taxon>Eukaryota</taxon>
        <taxon>Metazoa</taxon>
        <taxon>Chordata</taxon>
        <taxon>Tunicata</taxon>
        <taxon>Ascidiacea</taxon>
        <taxon>Aplousobranchia</taxon>
        <taxon>Clavelinidae</taxon>
        <taxon>Clavelina</taxon>
    </lineage>
</organism>